<dbReference type="InterPro" id="IPR039425">
    <property type="entry name" value="RNA_pol_sigma-70-like"/>
</dbReference>
<keyword evidence="4" id="KW-0804">Transcription</keyword>
<comment type="caution">
    <text evidence="7">The sequence shown here is derived from an EMBL/GenBank/DDBJ whole genome shotgun (WGS) entry which is preliminary data.</text>
</comment>
<keyword evidence="2" id="KW-0805">Transcription regulation</keyword>
<proteinExistence type="inferred from homology"/>
<dbReference type="InterPro" id="IPR014284">
    <property type="entry name" value="RNA_pol_sigma-70_dom"/>
</dbReference>
<evidence type="ECO:0000256" key="3">
    <source>
        <dbReference type="ARBA" id="ARBA00023082"/>
    </source>
</evidence>
<dbReference type="SUPFAM" id="SSF88946">
    <property type="entry name" value="Sigma2 domain of RNA polymerase sigma factors"/>
    <property type="match status" value="1"/>
</dbReference>
<dbReference type="SUPFAM" id="SSF88659">
    <property type="entry name" value="Sigma3 and sigma4 domains of RNA polymerase sigma factors"/>
    <property type="match status" value="1"/>
</dbReference>
<dbReference type="PANTHER" id="PTHR43133">
    <property type="entry name" value="RNA POLYMERASE ECF-TYPE SIGMA FACTO"/>
    <property type="match status" value="1"/>
</dbReference>
<reference evidence="7" key="1">
    <citation type="submission" date="2023-03" db="EMBL/GenBank/DDBJ databases">
        <authorList>
            <person name="Steffen K."/>
            <person name="Cardenas P."/>
        </authorList>
    </citation>
    <scope>NUCLEOTIDE SEQUENCE</scope>
</reference>
<dbReference type="PANTHER" id="PTHR43133:SF62">
    <property type="entry name" value="RNA POLYMERASE SIGMA FACTOR SIGZ"/>
    <property type="match status" value="1"/>
</dbReference>
<evidence type="ECO:0000313" key="7">
    <source>
        <dbReference type="EMBL" id="CAI8014366.1"/>
    </source>
</evidence>
<protein>
    <submittedName>
        <fullName evidence="7">RNA polymerase sigma factor SigK</fullName>
    </submittedName>
</protein>
<gene>
    <name evidence="7" type="ORF">GBAR_LOCUS8979</name>
</gene>
<dbReference type="EMBL" id="CASHTH010001358">
    <property type="protein sequence ID" value="CAI8014366.1"/>
    <property type="molecule type" value="Genomic_DNA"/>
</dbReference>
<accession>A0AA35WEK3</accession>
<dbReference type="Gene3D" id="1.10.10.10">
    <property type="entry name" value="Winged helix-like DNA-binding domain superfamily/Winged helix DNA-binding domain"/>
    <property type="match status" value="1"/>
</dbReference>
<dbReference type="Pfam" id="PF08281">
    <property type="entry name" value="Sigma70_r4_2"/>
    <property type="match status" value="1"/>
</dbReference>
<dbReference type="InterPro" id="IPR013249">
    <property type="entry name" value="RNA_pol_sigma70_r4_t2"/>
</dbReference>
<comment type="similarity">
    <text evidence="1">Belongs to the sigma-70 factor family. ECF subfamily.</text>
</comment>
<feature type="domain" description="RNA polymerase sigma-70 region 2" evidence="5">
    <location>
        <begin position="65"/>
        <end position="130"/>
    </location>
</feature>
<sequence>MNPIARVGRTIKQYRPMSVNNAIVRTEPPGGGAVTDHRNRDDEQAILDLAAGDESVLEAISNDKFAQRIYSLAVSILKDDALAEDAVQDVFTNIWLKSASYRPEMSAPGTWIMSVAHHKIVDIYRSRRRTTDHTIPAEAEVIHRIPDPALSVEQQVERNFNAQLVRAALAELPPEQSRPLVLSAWHGYSQSEIATLLNQPLGTVKTRMRLGMQKLKAALEQYVA</sequence>
<dbReference type="AlphaFoldDB" id="A0AA35WEK3"/>
<dbReference type="NCBIfam" id="TIGR02937">
    <property type="entry name" value="sigma70-ECF"/>
    <property type="match status" value="1"/>
</dbReference>
<organism evidence="7 8">
    <name type="scientific">Geodia barretti</name>
    <name type="common">Barrett's horny sponge</name>
    <dbReference type="NCBI Taxonomy" id="519541"/>
    <lineage>
        <taxon>Eukaryota</taxon>
        <taxon>Metazoa</taxon>
        <taxon>Porifera</taxon>
        <taxon>Demospongiae</taxon>
        <taxon>Heteroscleromorpha</taxon>
        <taxon>Tetractinellida</taxon>
        <taxon>Astrophorina</taxon>
        <taxon>Geodiidae</taxon>
        <taxon>Geodia</taxon>
    </lineage>
</organism>
<evidence type="ECO:0000256" key="2">
    <source>
        <dbReference type="ARBA" id="ARBA00023015"/>
    </source>
</evidence>
<feature type="domain" description="RNA polymerase sigma factor 70 region 4 type 2" evidence="6">
    <location>
        <begin position="163"/>
        <end position="215"/>
    </location>
</feature>
<name>A0AA35WEK3_GEOBA</name>
<dbReference type="GO" id="GO:0006352">
    <property type="term" value="P:DNA-templated transcription initiation"/>
    <property type="evidence" value="ECO:0007669"/>
    <property type="project" value="InterPro"/>
</dbReference>
<dbReference type="Pfam" id="PF04542">
    <property type="entry name" value="Sigma70_r2"/>
    <property type="match status" value="1"/>
</dbReference>
<dbReference type="GO" id="GO:0003677">
    <property type="term" value="F:DNA binding"/>
    <property type="evidence" value="ECO:0007669"/>
    <property type="project" value="InterPro"/>
</dbReference>
<evidence type="ECO:0000313" key="8">
    <source>
        <dbReference type="Proteomes" id="UP001174909"/>
    </source>
</evidence>
<dbReference type="InterPro" id="IPR013324">
    <property type="entry name" value="RNA_pol_sigma_r3/r4-like"/>
</dbReference>
<dbReference type="Proteomes" id="UP001174909">
    <property type="component" value="Unassembled WGS sequence"/>
</dbReference>
<evidence type="ECO:0000259" key="6">
    <source>
        <dbReference type="Pfam" id="PF08281"/>
    </source>
</evidence>
<dbReference type="CDD" id="cd06171">
    <property type="entry name" value="Sigma70_r4"/>
    <property type="match status" value="1"/>
</dbReference>
<evidence type="ECO:0000256" key="1">
    <source>
        <dbReference type="ARBA" id="ARBA00010641"/>
    </source>
</evidence>
<dbReference type="InterPro" id="IPR013325">
    <property type="entry name" value="RNA_pol_sigma_r2"/>
</dbReference>
<dbReference type="GO" id="GO:0016987">
    <property type="term" value="F:sigma factor activity"/>
    <property type="evidence" value="ECO:0007669"/>
    <property type="project" value="UniProtKB-KW"/>
</dbReference>
<keyword evidence="8" id="KW-1185">Reference proteome</keyword>
<evidence type="ECO:0000256" key="4">
    <source>
        <dbReference type="ARBA" id="ARBA00023163"/>
    </source>
</evidence>
<keyword evidence="3" id="KW-0731">Sigma factor</keyword>
<dbReference type="InterPro" id="IPR007627">
    <property type="entry name" value="RNA_pol_sigma70_r2"/>
</dbReference>
<evidence type="ECO:0000259" key="5">
    <source>
        <dbReference type="Pfam" id="PF04542"/>
    </source>
</evidence>
<dbReference type="Gene3D" id="1.10.1740.10">
    <property type="match status" value="1"/>
</dbReference>
<dbReference type="InterPro" id="IPR036388">
    <property type="entry name" value="WH-like_DNA-bd_sf"/>
</dbReference>